<reference evidence="2 3" key="1">
    <citation type="submission" date="2016-10" db="EMBL/GenBank/DDBJ databases">
        <authorList>
            <person name="de Groot N.N."/>
        </authorList>
    </citation>
    <scope>NUCLEOTIDE SEQUENCE [LARGE SCALE GENOMIC DNA]</scope>
    <source>
        <strain evidence="2 3">CGMCC 1.9113</strain>
    </source>
</reference>
<dbReference type="Pfam" id="PF04342">
    <property type="entry name" value="DMT_6"/>
    <property type="match status" value="1"/>
</dbReference>
<feature type="transmembrane region" description="Helical" evidence="1">
    <location>
        <begin position="20"/>
        <end position="42"/>
    </location>
</feature>
<evidence type="ECO:0000256" key="1">
    <source>
        <dbReference type="SAM" id="Phobius"/>
    </source>
</evidence>
<dbReference type="PANTHER" id="PTHR38482:SF1">
    <property type="entry name" value="DMT FAMILY PROTEIN"/>
    <property type="match status" value="1"/>
</dbReference>
<evidence type="ECO:0008006" key="4">
    <source>
        <dbReference type="Google" id="ProtNLM"/>
    </source>
</evidence>
<sequence>MAPAHAGRQRWTRLLRGVQVAATPTILLLTASNIFMTVAWYWHLKGGMNKPLAAVVAISWGIALFEYCLAVPANRLGYSSGWSAGQLKVTQEVIALTVFGMFMVAVLGEPLTWRHGAAFACLVAAAAFLFVGR</sequence>
<dbReference type="InterPro" id="IPR007437">
    <property type="entry name" value="DUF486"/>
</dbReference>
<dbReference type="PANTHER" id="PTHR38482">
    <property type="entry name" value="DMT FAMILY PROTEIN"/>
    <property type="match status" value="1"/>
</dbReference>
<dbReference type="EMBL" id="FOXP01000010">
    <property type="protein sequence ID" value="SFP89770.1"/>
    <property type="molecule type" value="Genomic_DNA"/>
</dbReference>
<dbReference type="Proteomes" id="UP000199586">
    <property type="component" value="Unassembled WGS sequence"/>
</dbReference>
<dbReference type="STRING" id="634430.SAMN04488241_11076"/>
<keyword evidence="1" id="KW-0812">Transmembrane</keyword>
<proteinExistence type="predicted"/>
<accession>A0A1I5U3C2</accession>
<evidence type="ECO:0000313" key="2">
    <source>
        <dbReference type="EMBL" id="SFP89770.1"/>
    </source>
</evidence>
<name>A0A1I5U3C2_9SPHN</name>
<keyword evidence="3" id="KW-1185">Reference proteome</keyword>
<keyword evidence="1" id="KW-0472">Membrane</keyword>
<evidence type="ECO:0000313" key="3">
    <source>
        <dbReference type="Proteomes" id="UP000199586"/>
    </source>
</evidence>
<organism evidence="2 3">
    <name type="scientific">Sphingomonas rubra</name>
    <dbReference type="NCBI Taxonomy" id="634430"/>
    <lineage>
        <taxon>Bacteria</taxon>
        <taxon>Pseudomonadati</taxon>
        <taxon>Pseudomonadota</taxon>
        <taxon>Alphaproteobacteria</taxon>
        <taxon>Sphingomonadales</taxon>
        <taxon>Sphingomonadaceae</taxon>
        <taxon>Sphingomonas</taxon>
    </lineage>
</organism>
<dbReference type="PIRSF" id="PIRSF021239">
    <property type="entry name" value="UCP021239"/>
    <property type="match status" value="1"/>
</dbReference>
<protein>
    <recommendedName>
        <fullName evidence="4">DMT family protein</fullName>
    </recommendedName>
</protein>
<feature type="transmembrane region" description="Helical" evidence="1">
    <location>
        <begin position="89"/>
        <end position="107"/>
    </location>
</feature>
<feature type="transmembrane region" description="Helical" evidence="1">
    <location>
        <begin position="54"/>
        <end position="77"/>
    </location>
</feature>
<keyword evidence="1" id="KW-1133">Transmembrane helix</keyword>
<gene>
    <name evidence="2" type="ORF">SAMN04488241_11076</name>
</gene>
<dbReference type="OrthoDB" id="9805206at2"/>
<feature type="transmembrane region" description="Helical" evidence="1">
    <location>
        <begin position="113"/>
        <end position="131"/>
    </location>
</feature>
<dbReference type="AlphaFoldDB" id="A0A1I5U3C2"/>